<comment type="similarity">
    <text evidence="2 4">Belongs to the IL-1 family.</text>
</comment>
<dbReference type="AlphaFoldDB" id="G1T8I3"/>
<dbReference type="PANTHER" id="PTHR10078:SF25">
    <property type="entry name" value="INTERLEUKIN-36 ALPHA"/>
    <property type="match status" value="1"/>
</dbReference>
<dbReference type="PRINTS" id="PR00264">
    <property type="entry name" value="INTERLEUKIN1"/>
</dbReference>
<dbReference type="GO" id="GO:0005615">
    <property type="term" value="C:extracellular space"/>
    <property type="evidence" value="ECO:0007669"/>
    <property type="project" value="InterPro"/>
</dbReference>
<dbReference type="InterPro" id="IPR003297">
    <property type="entry name" value="IL-1RA/IL-36"/>
</dbReference>
<dbReference type="InterPro" id="IPR008996">
    <property type="entry name" value="IL1/FGF"/>
</dbReference>
<dbReference type="Gene3D" id="2.80.10.50">
    <property type="match status" value="1"/>
</dbReference>
<dbReference type="GO" id="GO:0071222">
    <property type="term" value="P:cellular response to lipopolysaccharide"/>
    <property type="evidence" value="ECO:0007669"/>
    <property type="project" value="TreeGrafter"/>
</dbReference>
<dbReference type="GO" id="GO:0005125">
    <property type="term" value="F:cytokine activity"/>
    <property type="evidence" value="ECO:0007669"/>
    <property type="project" value="UniProtKB-UniRule"/>
</dbReference>
<comment type="subcellular location">
    <subcellularLocation>
        <location evidence="1 4">Secreted</location>
    </subcellularLocation>
</comment>
<dbReference type="SMR" id="G1T8I3"/>
<dbReference type="PANTHER" id="PTHR10078">
    <property type="entry name" value="INTERLEUKIN-1 FAMILY MEMBER"/>
    <property type="match status" value="1"/>
</dbReference>
<gene>
    <name evidence="5" type="primary">IL36A</name>
</gene>
<dbReference type="PRINTS" id="PR01360">
    <property type="entry name" value="INTRLEUKIN1X"/>
</dbReference>
<reference evidence="5" key="3">
    <citation type="submission" date="2025-09" db="UniProtKB">
        <authorList>
            <consortium name="Ensembl"/>
        </authorList>
    </citation>
    <scope>IDENTIFICATION</scope>
    <source>
        <strain evidence="5">Thorbecke</strain>
    </source>
</reference>
<accession>G1T8I3</accession>
<evidence type="ECO:0000313" key="6">
    <source>
        <dbReference type="Proteomes" id="UP000001811"/>
    </source>
</evidence>
<keyword evidence="6" id="KW-1185">Reference proteome</keyword>
<dbReference type="PaxDb" id="9986-ENSOCUP00000012884"/>
<dbReference type="Pfam" id="PF00340">
    <property type="entry name" value="IL1"/>
    <property type="match status" value="1"/>
</dbReference>
<sequence>MAKAIYTPVLRHIQDLNHQVWVVQDQTLTAVPRKHSMVPATVSLIPCQYPETLETEKGIPMYLGLDKPDVCLFCTKTREQPMLQLEDKNIMTLYHHPEPVKPFLFYHSKSGRTSTFESVAFPGWFIAVCSEGGCPLFLTQDLGKAYTTDFELTPVN</sequence>
<name>G1T8I3_RABIT</name>
<dbReference type="GO" id="GO:0019221">
    <property type="term" value="P:cytokine-mediated signaling pathway"/>
    <property type="evidence" value="ECO:0007669"/>
    <property type="project" value="TreeGrafter"/>
</dbReference>
<dbReference type="InParanoid" id="G1T8I3"/>
<dbReference type="SUPFAM" id="SSF50353">
    <property type="entry name" value="Cytokine"/>
    <property type="match status" value="1"/>
</dbReference>
<dbReference type="GO" id="GO:0002437">
    <property type="term" value="P:inflammatory response to antigenic stimulus"/>
    <property type="evidence" value="ECO:0007669"/>
    <property type="project" value="TreeGrafter"/>
</dbReference>
<protein>
    <recommendedName>
        <fullName evidence="4">Interleukin-1</fullName>
    </recommendedName>
</protein>
<dbReference type="EMBL" id="AAGW02007344">
    <property type="status" value="NOT_ANNOTATED_CDS"/>
    <property type="molecule type" value="Genomic_DNA"/>
</dbReference>
<dbReference type="GO" id="GO:0005149">
    <property type="term" value="F:interleukin-1 receptor binding"/>
    <property type="evidence" value="ECO:0007669"/>
    <property type="project" value="UniProtKB-UniRule"/>
</dbReference>
<dbReference type="eggNOG" id="ENOG502TDU1">
    <property type="taxonomic scope" value="Eukaryota"/>
</dbReference>
<dbReference type="Ensembl" id="ENSOCUT00000014993.4">
    <property type="protein sequence ID" value="ENSOCUP00000012884.3"/>
    <property type="gene ID" value="ENSOCUG00000014998.4"/>
</dbReference>
<organism evidence="5 6">
    <name type="scientific">Oryctolagus cuniculus</name>
    <name type="common">Rabbit</name>
    <dbReference type="NCBI Taxonomy" id="9986"/>
    <lineage>
        <taxon>Eukaryota</taxon>
        <taxon>Metazoa</taxon>
        <taxon>Chordata</taxon>
        <taxon>Craniata</taxon>
        <taxon>Vertebrata</taxon>
        <taxon>Euteleostomi</taxon>
        <taxon>Mammalia</taxon>
        <taxon>Eutheria</taxon>
        <taxon>Euarchontoglires</taxon>
        <taxon>Glires</taxon>
        <taxon>Lagomorpha</taxon>
        <taxon>Leporidae</taxon>
        <taxon>Oryctolagus</taxon>
    </lineage>
</organism>
<dbReference type="GeneTree" id="ENSGT00950000182943"/>
<proteinExistence type="inferred from homology"/>
<evidence type="ECO:0000313" key="5">
    <source>
        <dbReference type="Ensembl" id="ENSOCUP00000012884.3"/>
    </source>
</evidence>
<dbReference type="Proteomes" id="UP000001811">
    <property type="component" value="Chromosome 2"/>
</dbReference>
<evidence type="ECO:0000256" key="4">
    <source>
        <dbReference type="RuleBase" id="RU003753"/>
    </source>
</evidence>
<evidence type="ECO:0000256" key="1">
    <source>
        <dbReference type="ARBA" id="ARBA00004613"/>
    </source>
</evidence>
<dbReference type="FunFam" id="2.80.10.50:FF:000013">
    <property type="entry name" value="Interleukin-1"/>
    <property type="match status" value="1"/>
</dbReference>
<dbReference type="SMART" id="SM00125">
    <property type="entry name" value="IL1"/>
    <property type="match status" value="1"/>
</dbReference>
<dbReference type="HOGENOM" id="CLU_095373_1_0_1"/>
<evidence type="ECO:0000256" key="3">
    <source>
        <dbReference type="ARBA" id="ARBA00022525"/>
    </source>
</evidence>
<dbReference type="Bgee" id="ENSOCUG00000014998">
    <property type="expression patterns" value="Expressed in lung"/>
</dbReference>
<reference evidence="5 6" key="1">
    <citation type="journal article" date="2011" name="Nature">
        <title>A high-resolution map of human evolutionary constraint using 29 mammals.</title>
        <authorList>
            <person name="Lindblad-Toh K."/>
            <person name="Garber M."/>
            <person name="Zuk O."/>
            <person name="Lin M.F."/>
            <person name="Parker B.J."/>
            <person name="Washietl S."/>
            <person name="Kheradpour P."/>
            <person name="Ernst J."/>
            <person name="Jordan G."/>
            <person name="Mauceli E."/>
            <person name="Ward L.D."/>
            <person name="Lowe C.B."/>
            <person name="Holloway A.K."/>
            <person name="Clamp M."/>
            <person name="Gnerre S."/>
            <person name="Alfoldi J."/>
            <person name="Beal K."/>
            <person name="Chang J."/>
            <person name="Clawson H."/>
            <person name="Cuff J."/>
            <person name="Di Palma F."/>
            <person name="Fitzgerald S."/>
            <person name="Flicek P."/>
            <person name="Guttman M."/>
            <person name="Hubisz M.J."/>
            <person name="Jaffe D.B."/>
            <person name="Jungreis I."/>
            <person name="Kent W.J."/>
            <person name="Kostka D."/>
            <person name="Lara M."/>
            <person name="Martins A.L."/>
            <person name="Massingham T."/>
            <person name="Moltke I."/>
            <person name="Raney B.J."/>
            <person name="Rasmussen M.D."/>
            <person name="Robinson J."/>
            <person name="Stark A."/>
            <person name="Vilella A.J."/>
            <person name="Wen J."/>
            <person name="Xie X."/>
            <person name="Zody M.C."/>
            <person name="Baldwin J."/>
            <person name="Bloom T."/>
            <person name="Chin C.W."/>
            <person name="Heiman D."/>
            <person name="Nicol R."/>
            <person name="Nusbaum C."/>
            <person name="Young S."/>
            <person name="Wilkinson J."/>
            <person name="Worley K.C."/>
            <person name="Kovar C.L."/>
            <person name="Muzny D.M."/>
            <person name="Gibbs R.A."/>
            <person name="Cree A."/>
            <person name="Dihn H.H."/>
            <person name="Fowler G."/>
            <person name="Jhangiani S."/>
            <person name="Joshi V."/>
            <person name="Lee S."/>
            <person name="Lewis L.R."/>
            <person name="Nazareth L.V."/>
            <person name="Okwuonu G."/>
            <person name="Santibanez J."/>
            <person name="Warren W.C."/>
            <person name="Mardis E.R."/>
            <person name="Weinstock G.M."/>
            <person name="Wilson R.K."/>
            <person name="Delehaunty K."/>
            <person name="Dooling D."/>
            <person name="Fronik C."/>
            <person name="Fulton L."/>
            <person name="Fulton B."/>
            <person name="Graves T."/>
            <person name="Minx P."/>
            <person name="Sodergren E."/>
            <person name="Birney E."/>
            <person name="Margulies E.H."/>
            <person name="Herrero J."/>
            <person name="Green E.D."/>
            <person name="Haussler D."/>
            <person name="Siepel A."/>
            <person name="Goldman N."/>
            <person name="Pollard K.S."/>
            <person name="Pedersen J.S."/>
            <person name="Lander E.S."/>
            <person name="Kellis M."/>
        </authorList>
    </citation>
    <scope>NUCLEOTIDE SEQUENCE [LARGE SCALE GENOMIC DNA]</scope>
    <source>
        <strain evidence="5 6">Thorbecke inbred</strain>
    </source>
</reference>
<dbReference type="GO" id="GO:0010628">
    <property type="term" value="P:positive regulation of gene expression"/>
    <property type="evidence" value="ECO:0007669"/>
    <property type="project" value="TreeGrafter"/>
</dbReference>
<reference evidence="5" key="2">
    <citation type="submission" date="2025-08" db="UniProtKB">
        <authorList>
            <consortium name="Ensembl"/>
        </authorList>
    </citation>
    <scope>IDENTIFICATION</scope>
    <source>
        <strain evidence="5">Thorbecke</strain>
    </source>
</reference>
<evidence type="ECO:0000256" key="2">
    <source>
        <dbReference type="ARBA" id="ARBA00010448"/>
    </source>
</evidence>
<dbReference type="FunCoup" id="G1T8I3">
    <property type="interactions" value="60"/>
</dbReference>
<dbReference type="InterPro" id="IPR000975">
    <property type="entry name" value="IL-1_fam"/>
</dbReference>
<dbReference type="STRING" id="9986.ENSOCUP00000012884"/>
<keyword evidence="3 4" id="KW-0964">Secreted</keyword>
<dbReference type="CDD" id="cd23300">
    <property type="entry name" value="beta-trefoil_IL36"/>
    <property type="match status" value="1"/>
</dbReference>